<evidence type="ECO:0008006" key="3">
    <source>
        <dbReference type="Google" id="ProtNLM"/>
    </source>
</evidence>
<dbReference type="EMBL" id="JAUHLN010000004">
    <property type="protein sequence ID" value="MDN4075240.1"/>
    <property type="molecule type" value="Genomic_DNA"/>
</dbReference>
<reference evidence="1" key="1">
    <citation type="submission" date="2023-06" db="EMBL/GenBank/DDBJ databases">
        <title>Draft Genome Sequences of Representative Paenibacillus Polymyxa, Bacillus cereus, Fictibacillus sp., and Brevibacillus agri Strains Isolated from Amazonian Dark Earth.</title>
        <authorList>
            <person name="Pellegrinetti T.A."/>
            <person name="Cunha I.C.M."/>
            <person name="Chaves M.G."/>
            <person name="Freitas A.S."/>
            <person name="Silva A.V.R."/>
            <person name="Tsai S.M."/>
            <person name="Mendes L.W."/>
        </authorList>
    </citation>
    <scope>NUCLEOTIDE SEQUENCE</scope>
    <source>
        <strain evidence="1">CENA-BCM004</strain>
    </source>
</reference>
<comment type="caution">
    <text evidence="1">The sequence shown here is derived from an EMBL/GenBank/DDBJ whole genome shotgun (WGS) entry which is preliminary data.</text>
</comment>
<accession>A0ABT8EBE2</accession>
<name>A0ABT8EBE2_9BACL</name>
<protein>
    <recommendedName>
        <fullName evidence="3">ABM domain-containing protein</fullName>
    </recommendedName>
</protein>
<dbReference type="Proteomes" id="UP001168694">
    <property type="component" value="Unassembled WGS sequence"/>
</dbReference>
<gene>
    <name evidence="1" type="ORF">QYF49_19910</name>
</gene>
<sequence>MNQKLTVFIEYKVKPGIIEQYEHQMQNVLVELKKDGAGNISWLKALDQDALYVESFDVGSRDSYQSLKQLRLSESHPVYGPLEKFISGGMAKLHCWAFEKKGE</sequence>
<keyword evidence="2" id="KW-1185">Reference proteome</keyword>
<evidence type="ECO:0000313" key="1">
    <source>
        <dbReference type="EMBL" id="MDN4075240.1"/>
    </source>
</evidence>
<evidence type="ECO:0000313" key="2">
    <source>
        <dbReference type="Proteomes" id="UP001168694"/>
    </source>
</evidence>
<proteinExistence type="predicted"/>
<dbReference type="RefSeq" id="WP_290401332.1">
    <property type="nucleotide sequence ID" value="NZ_JAUHLN010000004.1"/>
</dbReference>
<organism evidence="1 2">
    <name type="scientific">Fictibacillus terranigra</name>
    <dbReference type="NCBI Taxonomy" id="3058424"/>
    <lineage>
        <taxon>Bacteria</taxon>
        <taxon>Bacillati</taxon>
        <taxon>Bacillota</taxon>
        <taxon>Bacilli</taxon>
        <taxon>Bacillales</taxon>
        <taxon>Fictibacillaceae</taxon>
        <taxon>Fictibacillus</taxon>
    </lineage>
</organism>